<dbReference type="PANTHER" id="PTHR33908:SF11">
    <property type="entry name" value="MEMBRANE PROTEIN"/>
    <property type="match status" value="1"/>
</dbReference>
<dbReference type="InterPro" id="IPR038731">
    <property type="entry name" value="RgtA/B/C-like"/>
</dbReference>
<dbReference type="GO" id="GO:0005886">
    <property type="term" value="C:plasma membrane"/>
    <property type="evidence" value="ECO:0007669"/>
    <property type="project" value="UniProtKB-SubCell"/>
</dbReference>
<feature type="transmembrane region" description="Helical" evidence="8">
    <location>
        <begin position="374"/>
        <end position="394"/>
    </location>
</feature>
<keyword evidence="5 8" id="KW-0812">Transmembrane</keyword>
<feature type="transmembrane region" description="Helical" evidence="8">
    <location>
        <begin position="104"/>
        <end position="127"/>
    </location>
</feature>
<comment type="caution">
    <text evidence="10">The sequence shown here is derived from an EMBL/GenBank/DDBJ whole genome shotgun (WGS) entry which is preliminary data.</text>
</comment>
<evidence type="ECO:0000256" key="8">
    <source>
        <dbReference type="SAM" id="Phobius"/>
    </source>
</evidence>
<comment type="subcellular location">
    <subcellularLocation>
        <location evidence="1">Cell membrane</location>
        <topology evidence="1">Multi-pass membrane protein</topology>
    </subcellularLocation>
</comment>
<dbReference type="PANTHER" id="PTHR33908">
    <property type="entry name" value="MANNOSYLTRANSFERASE YKCB-RELATED"/>
    <property type="match status" value="1"/>
</dbReference>
<proteinExistence type="predicted"/>
<reference evidence="10 11" key="1">
    <citation type="journal article" date="2015" name="Nature">
        <title>rRNA introns, odd ribosomes, and small enigmatic genomes across a large radiation of phyla.</title>
        <authorList>
            <person name="Brown C.T."/>
            <person name="Hug L.A."/>
            <person name="Thomas B.C."/>
            <person name="Sharon I."/>
            <person name="Castelle C.J."/>
            <person name="Singh A."/>
            <person name="Wilkins M.J."/>
            <person name="Williams K.H."/>
            <person name="Banfield J.F."/>
        </authorList>
    </citation>
    <scope>NUCLEOTIDE SEQUENCE [LARGE SCALE GENOMIC DNA]</scope>
</reference>
<evidence type="ECO:0000256" key="3">
    <source>
        <dbReference type="ARBA" id="ARBA00022676"/>
    </source>
</evidence>
<keyword evidence="3" id="KW-0328">Glycosyltransferase</keyword>
<feature type="transmembrane region" description="Helical" evidence="8">
    <location>
        <begin position="190"/>
        <end position="218"/>
    </location>
</feature>
<name>A0A0G1XX34_9BACT</name>
<dbReference type="GO" id="GO:0016763">
    <property type="term" value="F:pentosyltransferase activity"/>
    <property type="evidence" value="ECO:0007669"/>
    <property type="project" value="TreeGrafter"/>
</dbReference>
<gene>
    <name evidence="10" type="ORF">UY32_C0012G0004</name>
</gene>
<dbReference type="Pfam" id="PF13231">
    <property type="entry name" value="PMT_2"/>
    <property type="match status" value="1"/>
</dbReference>
<dbReference type="PATRIC" id="fig|1618666.3.peg.342"/>
<organism evidence="10 11">
    <name type="scientific">Candidatus Jorgensenbacteria bacterium GW2011_GWC1_48_8</name>
    <dbReference type="NCBI Taxonomy" id="1618666"/>
    <lineage>
        <taxon>Bacteria</taxon>
        <taxon>Candidatus Joergenseniibacteriota</taxon>
    </lineage>
</organism>
<evidence type="ECO:0000256" key="4">
    <source>
        <dbReference type="ARBA" id="ARBA00022679"/>
    </source>
</evidence>
<evidence type="ECO:0000256" key="6">
    <source>
        <dbReference type="ARBA" id="ARBA00022989"/>
    </source>
</evidence>
<feature type="transmembrane region" description="Helical" evidence="8">
    <location>
        <begin position="446"/>
        <end position="466"/>
    </location>
</feature>
<keyword evidence="6 8" id="KW-1133">Transmembrane helix</keyword>
<dbReference type="Proteomes" id="UP000034600">
    <property type="component" value="Unassembled WGS sequence"/>
</dbReference>
<dbReference type="InterPro" id="IPR050297">
    <property type="entry name" value="LipidA_mod_glycosyltrf_83"/>
</dbReference>
<sequence length="603" mass="68198">MRKIFPVALILIVVFLLMLNAALKETAIFDETAHIAAGYGYVRYLDYRLNPEHPPLVKALSALPLLFMNLNFPTEAESWQKDVNGQWDVGNRFLYSEGNNPDEIVGAARIFPIILTLLTIILIYVWSLQILGRGWALVPAFLFGFSPSVLAHGHYVTTDVGATLGVLFGFYFFTKMLATPSRKKSILAGLALGAALLMKFSNVLLLPIFIFIGFIHYIAKIKRDGAALHYFLVYFKRFVLMFFAALFLIYAVYFLFTLNYPATKELSDAATTLSSFNPRWLVDLDLALIKNSVLRPLGQYLFGLLMILQRAAGGNTAYFLGDLSAEGWWYYFPVVFLLKEPLPSLIMILLAVIIGVSKFLPAGRQVKFKNFSDYLGTNVAEFGMLVFIVIYWVQSMRSPLNIGIRHLLPTMPFIYILATGTLKSWILKLHEFPHHFLPSLFARIKAFFKISLKFALIIILLVWYAAETFAGSPYYLSYFNEIGGGIKNGYKYVTDSNYDWGQDLKRLAVFVKENNIQKIAVDYFGGGSPKYYLGEDVAENWWSARGNPKDKGIEWLAISVNSLQGAQAIADADLNRKPEDEYSWLRDIKPAARAGTSIFIYKF</sequence>
<evidence type="ECO:0000256" key="1">
    <source>
        <dbReference type="ARBA" id="ARBA00004651"/>
    </source>
</evidence>
<evidence type="ECO:0000256" key="5">
    <source>
        <dbReference type="ARBA" id="ARBA00022692"/>
    </source>
</evidence>
<keyword evidence="7 8" id="KW-0472">Membrane</keyword>
<feature type="transmembrane region" description="Helical" evidence="8">
    <location>
        <begin position="341"/>
        <end position="362"/>
    </location>
</feature>
<dbReference type="EMBL" id="LCPO01000012">
    <property type="protein sequence ID" value="KKU98875.1"/>
    <property type="molecule type" value="Genomic_DNA"/>
</dbReference>
<feature type="domain" description="Glycosyltransferase RgtA/B/C/D-like" evidence="9">
    <location>
        <begin position="107"/>
        <end position="228"/>
    </location>
</feature>
<feature type="transmembrane region" description="Helical" evidence="8">
    <location>
        <begin position="238"/>
        <end position="256"/>
    </location>
</feature>
<keyword evidence="2" id="KW-1003">Cell membrane</keyword>
<dbReference type="GO" id="GO:0009103">
    <property type="term" value="P:lipopolysaccharide biosynthetic process"/>
    <property type="evidence" value="ECO:0007669"/>
    <property type="project" value="UniProtKB-ARBA"/>
</dbReference>
<evidence type="ECO:0000256" key="7">
    <source>
        <dbReference type="ARBA" id="ARBA00023136"/>
    </source>
</evidence>
<feature type="transmembrane region" description="Helical" evidence="8">
    <location>
        <begin position="406"/>
        <end position="426"/>
    </location>
</feature>
<accession>A0A0G1XX34</accession>
<evidence type="ECO:0000256" key="2">
    <source>
        <dbReference type="ARBA" id="ARBA00022475"/>
    </source>
</evidence>
<evidence type="ECO:0000313" key="11">
    <source>
        <dbReference type="Proteomes" id="UP000034600"/>
    </source>
</evidence>
<evidence type="ECO:0000259" key="9">
    <source>
        <dbReference type="Pfam" id="PF13231"/>
    </source>
</evidence>
<feature type="transmembrane region" description="Helical" evidence="8">
    <location>
        <begin position="300"/>
        <end position="321"/>
    </location>
</feature>
<protein>
    <submittedName>
        <fullName evidence="10">Glycosyl transferase family 39</fullName>
    </submittedName>
</protein>
<keyword evidence="4 10" id="KW-0808">Transferase</keyword>
<feature type="transmembrane region" description="Helical" evidence="8">
    <location>
        <begin position="160"/>
        <end position="178"/>
    </location>
</feature>
<evidence type="ECO:0000313" key="10">
    <source>
        <dbReference type="EMBL" id="KKU98875.1"/>
    </source>
</evidence>
<dbReference type="AlphaFoldDB" id="A0A0G1XX34"/>